<dbReference type="Proteomes" id="UP001596052">
    <property type="component" value="Unassembled WGS sequence"/>
</dbReference>
<dbReference type="RefSeq" id="WP_377171215.1">
    <property type="nucleotide sequence ID" value="NZ_JBHSMQ010000011.1"/>
</dbReference>
<organism evidence="3 4">
    <name type="scientific">Prosthecobacter fluviatilis</name>
    <dbReference type="NCBI Taxonomy" id="445931"/>
    <lineage>
        <taxon>Bacteria</taxon>
        <taxon>Pseudomonadati</taxon>
        <taxon>Verrucomicrobiota</taxon>
        <taxon>Verrucomicrobiia</taxon>
        <taxon>Verrucomicrobiales</taxon>
        <taxon>Verrucomicrobiaceae</taxon>
        <taxon>Prosthecobacter</taxon>
    </lineage>
</organism>
<evidence type="ECO:0000256" key="1">
    <source>
        <dbReference type="SAM" id="MobiDB-lite"/>
    </source>
</evidence>
<proteinExistence type="predicted"/>
<comment type="caution">
    <text evidence="3">The sequence shown here is derived from an EMBL/GenBank/DDBJ whole genome shotgun (WGS) entry which is preliminary data.</text>
</comment>
<evidence type="ECO:0000313" key="4">
    <source>
        <dbReference type="Proteomes" id="UP001596052"/>
    </source>
</evidence>
<feature type="region of interest" description="Disordered" evidence="1">
    <location>
        <begin position="73"/>
        <end position="92"/>
    </location>
</feature>
<reference evidence="4" key="1">
    <citation type="journal article" date="2019" name="Int. J. Syst. Evol. Microbiol.">
        <title>The Global Catalogue of Microorganisms (GCM) 10K type strain sequencing project: providing services to taxonomists for standard genome sequencing and annotation.</title>
        <authorList>
            <consortium name="The Broad Institute Genomics Platform"/>
            <consortium name="The Broad Institute Genome Sequencing Center for Infectious Disease"/>
            <person name="Wu L."/>
            <person name="Ma J."/>
        </authorList>
    </citation>
    <scope>NUCLEOTIDE SEQUENCE [LARGE SCALE GENOMIC DNA]</scope>
    <source>
        <strain evidence="4">CGMCC 4.1469</strain>
    </source>
</reference>
<keyword evidence="4" id="KW-1185">Reference proteome</keyword>
<feature type="chain" id="PRO_5045378057" evidence="2">
    <location>
        <begin position="20"/>
        <end position="185"/>
    </location>
</feature>
<name>A0ABW0KWR7_9BACT</name>
<gene>
    <name evidence="3" type="ORF">ACFQDI_22520</name>
</gene>
<protein>
    <submittedName>
        <fullName evidence="3">Uncharacterized protein</fullName>
    </submittedName>
</protein>
<accession>A0ABW0KWR7</accession>
<feature type="compositionally biased region" description="Basic and acidic residues" evidence="1">
    <location>
        <begin position="79"/>
        <end position="92"/>
    </location>
</feature>
<evidence type="ECO:0000256" key="2">
    <source>
        <dbReference type="SAM" id="SignalP"/>
    </source>
</evidence>
<sequence length="185" mass="20427">MKRLLCFIVASCLVPALHADDPKTPPPPELKALAETLVSAIKSKDDAALAACWHSPETLAKLKAAEALAASGTSPTEINVDKEREKELKRGEKDRLRNQQRIDEIRALITKYFGDISALKFVELEVDPDDDAADPDAAFDEVDIHLLAADGTKLRIELDDALRIDGVWKFKGRIEDKLCIELTDP</sequence>
<feature type="signal peptide" evidence="2">
    <location>
        <begin position="1"/>
        <end position="19"/>
    </location>
</feature>
<evidence type="ECO:0000313" key="3">
    <source>
        <dbReference type="EMBL" id="MFC5457660.1"/>
    </source>
</evidence>
<dbReference type="EMBL" id="JBHSMQ010000011">
    <property type="protein sequence ID" value="MFC5457660.1"/>
    <property type="molecule type" value="Genomic_DNA"/>
</dbReference>
<keyword evidence="2" id="KW-0732">Signal</keyword>